<dbReference type="EMBL" id="KK198758">
    <property type="protein sequence ID" value="KCW70766.1"/>
    <property type="molecule type" value="Genomic_DNA"/>
</dbReference>
<dbReference type="Pfam" id="PF23262">
    <property type="entry name" value="NFD4_C"/>
    <property type="match status" value="1"/>
</dbReference>
<feature type="transmembrane region" description="Helical" evidence="6">
    <location>
        <begin position="415"/>
        <end position="433"/>
    </location>
</feature>
<dbReference type="SUPFAM" id="SSF103473">
    <property type="entry name" value="MFS general substrate transporter"/>
    <property type="match status" value="2"/>
</dbReference>
<dbReference type="GO" id="GO:0016020">
    <property type="term" value="C:membrane"/>
    <property type="evidence" value="ECO:0007669"/>
    <property type="project" value="UniProtKB-SubCell"/>
</dbReference>
<evidence type="ECO:0000256" key="3">
    <source>
        <dbReference type="ARBA" id="ARBA00022989"/>
    </source>
</evidence>
<feature type="transmembrane region" description="Helical" evidence="6">
    <location>
        <begin position="372"/>
        <end position="394"/>
    </location>
</feature>
<feature type="compositionally biased region" description="Low complexity" evidence="5">
    <location>
        <begin position="287"/>
        <end position="296"/>
    </location>
</feature>
<feature type="transmembrane region" description="Helical" evidence="6">
    <location>
        <begin position="348"/>
        <end position="366"/>
    </location>
</feature>
<evidence type="ECO:0000256" key="6">
    <source>
        <dbReference type="SAM" id="Phobius"/>
    </source>
</evidence>
<evidence type="ECO:0000259" key="7">
    <source>
        <dbReference type="Pfam" id="PF06813"/>
    </source>
</evidence>
<feature type="transmembrane region" description="Helical" evidence="6">
    <location>
        <begin position="174"/>
        <end position="193"/>
    </location>
</feature>
<dbReference type="Gramene" id="KCW70766">
    <property type="protein sequence ID" value="KCW70766"/>
    <property type="gene ID" value="EUGRSUZ_F03926"/>
</dbReference>
<reference evidence="9" key="1">
    <citation type="submission" date="2013-07" db="EMBL/GenBank/DDBJ databases">
        <title>The genome of Eucalyptus grandis.</title>
        <authorList>
            <person name="Schmutz J."/>
            <person name="Hayes R."/>
            <person name="Myburg A."/>
            <person name="Tuskan G."/>
            <person name="Grattapaglia D."/>
            <person name="Rokhsar D.S."/>
        </authorList>
    </citation>
    <scope>NUCLEOTIDE SEQUENCE</scope>
    <source>
        <tissue evidence="9">Leaf extractions</tissue>
    </source>
</reference>
<dbReference type="InterPro" id="IPR056555">
    <property type="entry name" value="NFD4_C"/>
</dbReference>
<dbReference type="Gene3D" id="1.20.1250.20">
    <property type="entry name" value="MFS general substrate transporter like domains"/>
    <property type="match status" value="1"/>
</dbReference>
<comment type="subcellular location">
    <subcellularLocation>
        <location evidence="1">Membrane</location>
        <topology evidence="1">Multi-pass membrane protein</topology>
    </subcellularLocation>
</comment>
<dbReference type="Pfam" id="PF06813">
    <property type="entry name" value="Nodulin-like"/>
    <property type="match status" value="1"/>
</dbReference>
<feature type="region of interest" description="Disordered" evidence="5">
    <location>
        <begin position="275"/>
        <end position="296"/>
    </location>
</feature>
<keyword evidence="2 6" id="KW-0812">Transmembrane</keyword>
<evidence type="ECO:0000259" key="8">
    <source>
        <dbReference type="Pfam" id="PF23262"/>
    </source>
</evidence>
<feature type="transmembrane region" description="Helical" evidence="6">
    <location>
        <begin position="109"/>
        <end position="131"/>
    </location>
</feature>
<evidence type="ECO:0000256" key="5">
    <source>
        <dbReference type="SAM" id="MobiDB-lite"/>
    </source>
</evidence>
<name>A0A059BXS5_EUCGR</name>
<evidence type="ECO:0000256" key="2">
    <source>
        <dbReference type="ARBA" id="ARBA00022692"/>
    </source>
</evidence>
<evidence type="ECO:0000256" key="1">
    <source>
        <dbReference type="ARBA" id="ARBA00004141"/>
    </source>
</evidence>
<feature type="transmembrane region" description="Helical" evidence="6">
    <location>
        <begin position="143"/>
        <end position="162"/>
    </location>
</feature>
<sequence>MPKRVLKAGSRPPWVGLAAAVWVQTAAGNPYNFPLYSPTLKSVMGYTQQQLTILGVANDIGENLGIPPGIACNKFPPWAVLSVGVVSCFLGYGVLWLAVSQTVQNLPYWLLWLALCVATNSSAWYGTAVLVTNMRNFPLSRGTVAGILKGYIGISAAVYTAIYSMVLGESASKLLLFLTLGLPILCLAMMYFIRPCTPASGEDSSVHVHFIFTQAASILLAVYVLTVTVSYDLASISNVVGYILIAIMVILMTSPLAIPVKMTFFPTKKFGPQVPSSDSLAQEEGESTPSDPLLLTPSSSAANLGMESEDASDVEFLLAVGEGAVRKKRRPRRGEDFKFHEAFIKADFWLLWFVYFFGVGSGVTVLNNLAQIGAALGVDDTTVLLCVFSFFNFLGRLGSGVVSEYFVRSKALPRTIWMTFAQIIMIATFLLYASALNAGQSYWCISFLGSPCW</sequence>
<feature type="transmembrane region" description="Helical" evidence="6">
    <location>
        <begin position="239"/>
        <end position="260"/>
    </location>
</feature>
<dbReference type="InterPro" id="IPR036259">
    <property type="entry name" value="MFS_trans_sf"/>
</dbReference>
<dbReference type="PANTHER" id="PTHR21576">
    <property type="entry name" value="UNCHARACTERIZED NODULIN-LIKE PROTEIN"/>
    <property type="match status" value="1"/>
</dbReference>
<proteinExistence type="predicted"/>
<evidence type="ECO:0000313" key="9">
    <source>
        <dbReference type="EMBL" id="KCW70766.1"/>
    </source>
</evidence>
<protein>
    <submittedName>
        <fullName evidence="9">Uncharacterized protein</fullName>
    </submittedName>
</protein>
<feature type="domain" description="Nodulin-like" evidence="7">
    <location>
        <begin position="13"/>
        <end position="260"/>
    </location>
</feature>
<accession>A0A059BXS5</accession>
<dbReference type="AlphaFoldDB" id="A0A059BXS5"/>
<dbReference type="InterPro" id="IPR010658">
    <property type="entry name" value="Nodulin-like"/>
</dbReference>
<dbReference type="PANTHER" id="PTHR21576:SF97">
    <property type="entry name" value="MAJOR FACILITATOR SUPERFAMILY PROTEIN"/>
    <property type="match status" value="1"/>
</dbReference>
<gene>
    <name evidence="9" type="ORF">EUGRSUZ_F03926</name>
</gene>
<feature type="domain" description="NFD4 C-terminal" evidence="8">
    <location>
        <begin position="345"/>
        <end position="432"/>
    </location>
</feature>
<feature type="transmembrane region" description="Helical" evidence="6">
    <location>
        <begin position="78"/>
        <end position="97"/>
    </location>
</feature>
<organism evidence="9">
    <name type="scientific">Eucalyptus grandis</name>
    <name type="common">Flooded gum</name>
    <dbReference type="NCBI Taxonomy" id="71139"/>
    <lineage>
        <taxon>Eukaryota</taxon>
        <taxon>Viridiplantae</taxon>
        <taxon>Streptophyta</taxon>
        <taxon>Embryophyta</taxon>
        <taxon>Tracheophyta</taxon>
        <taxon>Spermatophyta</taxon>
        <taxon>Magnoliopsida</taxon>
        <taxon>eudicotyledons</taxon>
        <taxon>Gunneridae</taxon>
        <taxon>Pentapetalae</taxon>
        <taxon>rosids</taxon>
        <taxon>malvids</taxon>
        <taxon>Myrtales</taxon>
        <taxon>Myrtaceae</taxon>
        <taxon>Myrtoideae</taxon>
        <taxon>Eucalypteae</taxon>
        <taxon>Eucalyptus</taxon>
    </lineage>
</organism>
<keyword evidence="3 6" id="KW-1133">Transmembrane helix</keyword>
<feature type="transmembrane region" description="Helical" evidence="6">
    <location>
        <begin position="205"/>
        <end position="227"/>
    </location>
</feature>
<evidence type="ECO:0000256" key="4">
    <source>
        <dbReference type="ARBA" id="ARBA00023136"/>
    </source>
</evidence>
<keyword evidence="4 6" id="KW-0472">Membrane</keyword>